<dbReference type="SMART" id="SM00382">
    <property type="entry name" value="AAA"/>
    <property type="match status" value="1"/>
</dbReference>
<dbReference type="InterPro" id="IPR003439">
    <property type="entry name" value="ABC_transporter-like_ATP-bd"/>
</dbReference>
<dbReference type="InterPro" id="IPR027417">
    <property type="entry name" value="P-loop_NTPase"/>
</dbReference>
<evidence type="ECO:0000256" key="2">
    <source>
        <dbReference type="ARBA" id="ARBA00022448"/>
    </source>
</evidence>
<evidence type="ECO:0000259" key="5">
    <source>
        <dbReference type="PROSITE" id="PS50893"/>
    </source>
</evidence>
<dbReference type="Pfam" id="PF00005">
    <property type="entry name" value="ABC_tran"/>
    <property type="match status" value="1"/>
</dbReference>
<dbReference type="InterPro" id="IPR017871">
    <property type="entry name" value="ABC_transporter-like_CS"/>
</dbReference>
<reference evidence="7" key="1">
    <citation type="submission" date="2019-01" db="EMBL/GenBank/DDBJ databases">
        <title>Draft genomes of a novel of Sporanaerobacter strains.</title>
        <authorList>
            <person name="Ma S."/>
        </authorList>
    </citation>
    <scope>NUCLEOTIDE SEQUENCE [LARGE SCALE GENOMIC DNA]</scope>
    <source>
        <strain evidence="7">NJN-17</strain>
    </source>
</reference>
<dbReference type="RefSeq" id="WP_128753330.1">
    <property type="nucleotide sequence ID" value="NZ_CP035282.1"/>
</dbReference>
<evidence type="ECO:0000256" key="1">
    <source>
        <dbReference type="ARBA" id="ARBA00005417"/>
    </source>
</evidence>
<proteinExistence type="inferred from homology"/>
<sequence length="250" mass="28301">MDNIIEVNNLSFGYGEKFILKDVSFSVRRGDFLGIIGANGSGKSTLMKLMLKILTPLSGNIKMFGQNIEDIKSWNKISYISQKLNFFNSSFPTTVEEVVEANLFSQIGLFKRPKKCHKEMVYQILEKVGMEGYRKILIGNLSGGELQRVFIAKALINNPEILFLDESTVGIDAKSEETVYSLLTDLNRNHGLTIILITHDIFQISHIANRIICLGKNGLLEQDLKNGMTEDILKEIYGQSLIDFKDKRWD</sequence>
<evidence type="ECO:0000256" key="4">
    <source>
        <dbReference type="ARBA" id="ARBA00022840"/>
    </source>
</evidence>
<keyword evidence="7" id="KW-1185">Reference proteome</keyword>
<dbReference type="Gene3D" id="3.40.50.300">
    <property type="entry name" value="P-loop containing nucleotide triphosphate hydrolases"/>
    <property type="match status" value="1"/>
</dbReference>
<dbReference type="InterPro" id="IPR050153">
    <property type="entry name" value="Metal_Ion_Import_ABC"/>
</dbReference>
<dbReference type="GO" id="GO:0016887">
    <property type="term" value="F:ATP hydrolysis activity"/>
    <property type="evidence" value="ECO:0007669"/>
    <property type="project" value="InterPro"/>
</dbReference>
<comment type="similarity">
    <text evidence="1">Belongs to the ABC transporter superfamily.</text>
</comment>
<dbReference type="SUPFAM" id="SSF52540">
    <property type="entry name" value="P-loop containing nucleoside triphosphate hydrolases"/>
    <property type="match status" value="1"/>
</dbReference>
<dbReference type="CDD" id="cd03235">
    <property type="entry name" value="ABC_Metallic_Cations"/>
    <property type="match status" value="1"/>
</dbReference>
<dbReference type="EMBL" id="CP035282">
    <property type="protein sequence ID" value="QAT63156.1"/>
    <property type="molecule type" value="Genomic_DNA"/>
</dbReference>
<gene>
    <name evidence="6" type="ORF">EQM13_17065</name>
</gene>
<name>A0A410QGT7_9FIRM</name>
<dbReference type="AlphaFoldDB" id="A0A410QGT7"/>
<dbReference type="PANTHER" id="PTHR42734:SF17">
    <property type="entry name" value="METAL TRANSPORT SYSTEM ATP-BINDING PROTEIN TM_0124-RELATED"/>
    <property type="match status" value="1"/>
</dbReference>
<organism evidence="6 7">
    <name type="scientific">Acidilutibacter cellobiosedens</name>
    <dbReference type="NCBI Taxonomy" id="2507161"/>
    <lineage>
        <taxon>Bacteria</taxon>
        <taxon>Bacillati</taxon>
        <taxon>Bacillota</taxon>
        <taxon>Tissierellia</taxon>
        <taxon>Tissierellales</taxon>
        <taxon>Acidilutibacteraceae</taxon>
        <taxon>Acidilutibacter</taxon>
    </lineage>
</organism>
<dbReference type="GO" id="GO:0005524">
    <property type="term" value="F:ATP binding"/>
    <property type="evidence" value="ECO:0007669"/>
    <property type="project" value="UniProtKB-KW"/>
</dbReference>
<dbReference type="PROSITE" id="PS00211">
    <property type="entry name" value="ABC_TRANSPORTER_1"/>
    <property type="match status" value="1"/>
</dbReference>
<dbReference type="PROSITE" id="PS50893">
    <property type="entry name" value="ABC_TRANSPORTER_2"/>
    <property type="match status" value="1"/>
</dbReference>
<keyword evidence="2" id="KW-0813">Transport</keyword>
<evidence type="ECO:0000256" key="3">
    <source>
        <dbReference type="ARBA" id="ARBA00022741"/>
    </source>
</evidence>
<keyword evidence="4 6" id="KW-0067">ATP-binding</keyword>
<dbReference type="Proteomes" id="UP000287969">
    <property type="component" value="Chromosome"/>
</dbReference>
<accession>A0A410QGT7</accession>
<dbReference type="FunFam" id="3.40.50.300:FF:000134">
    <property type="entry name" value="Iron-enterobactin ABC transporter ATP-binding protein"/>
    <property type="match status" value="1"/>
</dbReference>
<protein>
    <submittedName>
        <fullName evidence="6">Metal ABC transporter ATP-binding protein</fullName>
    </submittedName>
</protein>
<feature type="domain" description="ABC transporter" evidence="5">
    <location>
        <begin position="5"/>
        <end position="241"/>
    </location>
</feature>
<dbReference type="PANTHER" id="PTHR42734">
    <property type="entry name" value="METAL TRANSPORT SYSTEM ATP-BINDING PROTEIN TM_0124-RELATED"/>
    <property type="match status" value="1"/>
</dbReference>
<dbReference type="KEGG" id="spoa:EQM13_17065"/>
<evidence type="ECO:0000313" key="6">
    <source>
        <dbReference type="EMBL" id="QAT63156.1"/>
    </source>
</evidence>
<evidence type="ECO:0000313" key="7">
    <source>
        <dbReference type="Proteomes" id="UP000287969"/>
    </source>
</evidence>
<dbReference type="OrthoDB" id="9806726at2"/>
<dbReference type="InterPro" id="IPR003593">
    <property type="entry name" value="AAA+_ATPase"/>
</dbReference>
<keyword evidence="3" id="KW-0547">Nucleotide-binding</keyword>